<keyword evidence="4" id="KW-1185">Reference proteome</keyword>
<feature type="signal peptide" evidence="2">
    <location>
        <begin position="1"/>
        <end position="18"/>
    </location>
</feature>
<reference evidence="3 4" key="1">
    <citation type="submission" date="2020-08" db="EMBL/GenBank/DDBJ databases">
        <title>Sequencing the genomes of 1000 actinobacteria strains.</title>
        <authorList>
            <person name="Klenk H.-P."/>
        </authorList>
    </citation>
    <scope>NUCLEOTIDE SEQUENCE [LARGE SCALE GENOMIC DNA]</scope>
    <source>
        <strain evidence="3 4">DSM 45258</strain>
    </source>
</reference>
<dbReference type="EMBL" id="JACHWS010000001">
    <property type="protein sequence ID" value="MBB3036336.1"/>
    <property type="molecule type" value="Genomic_DNA"/>
</dbReference>
<sequence length="146" mass="15105">MSSSALVSRRSLAGFAIAAAVSLSLTGCGDESAAPGPYGGAREGTTAAESADDAEGAADSDVFSFVAEDGRRVDGDARISTEIGRTVVIEVTSNTAEELHVHGYDLYADVEPGETSRLEFTADLPGIFEVELHNANAVLTQLRVEG</sequence>
<feature type="region of interest" description="Disordered" evidence="1">
    <location>
        <begin position="34"/>
        <end position="57"/>
    </location>
</feature>
<dbReference type="OrthoDB" id="3748691at2"/>
<name>A0A839RJN5_9ACTN</name>
<protein>
    <submittedName>
        <fullName evidence="3">Heme/copper-type cytochrome/quinol oxidase subunit 2</fullName>
    </submittedName>
</protein>
<gene>
    <name evidence="3" type="ORF">FHU29_000770</name>
</gene>
<feature type="chain" id="PRO_5039628931" evidence="2">
    <location>
        <begin position="19"/>
        <end position="146"/>
    </location>
</feature>
<evidence type="ECO:0000313" key="4">
    <source>
        <dbReference type="Proteomes" id="UP000567922"/>
    </source>
</evidence>
<dbReference type="Proteomes" id="UP000567922">
    <property type="component" value="Unassembled WGS sequence"/>
</dbReference>
<dbReference type="InterPro" id="IPR008972">
    <property type="entry name" value="Cupredoxin"/>
</dbReference>
<evidence type="ECO:0000256" key="2">
    <source>
        <dbReference type="SAM" id="SignalP"/>
    </source>
</evidence>
<evidence type="ECO:0000256" key="1">
    <source>
        <dbReference type="SAM" id="MobiDB-lite"/>
    </source>
</evidence>
<dbReference type="AlphaFoldDB" id="A0A839RJN5"/>
<organism evidence="3 4">
    <name type="scientific">Hoyosella altamirensis</name>
    <dbReference type="NCBI Taxonomy" id="616997"/>
    <lineage>
        <taxon>Bacteria</taxon>
        <taxon>Bacillati</taxon>
        <taxon>Actinomycetota</taxon>
        <taxon>Actinomycetes</taxon>
        <taxon>Mycobacteriales</taxon>
        <taxon>Hoyosellaceae</taxon>
        <taxon>Hoyosella</taxon>
    </lineage>
</organism>
<accession>A0A839RJN5</accession>
<comment type="caution">
    <text evidence="3">The sequence shown here is derived from an EMBL/GenBank/DDBJ whole genome shotgun (WGS) entry which is preliminary data.</text>
</comment>
<keyword evidence="2" id="KW-0732">Signal</keyword>
<dbReference type="Gene3D" id="2.60.40.420">
    <property type="entry name" value="Cupredoxins - blue copper proteins"/>
    <property type="match status" value="1"/>
</dbReference>
<dbReference type="SUPFAM" id="SSF49503">
    <property type="entry name" value="Cupredoxins"/>
    <property type="match status" value="1"/>
</dbReference>
<proteinExistence type="predicted"/>
<dbReference type="RefSeq" id="WP_064440234.1">
    <property type="nucleotide sequence ID" value="NZ_BDDI01000007.1"/>
</dbReference>
<evidence type="ECO:0000313" key="3">
    <source>
        <dbReference type="EMBL" id="MBB3036336.1"/>
    </source>
</evidence>